<dbReference type="AlphaFoldDB" id="A0A0G0I6Y5"/>
<dbReference type="Proteomes" id="UP000034366">
    <property type="component" value="Unassembled WGS sequence"/>
</dbReference>
<evidence type="ECO:0000313" key="1">
    <source>
        <dbReference type="EMBL" id="KKQ50302.1"/>
    </source>
</evidence>
<reference evidence="1 2" key="1">
    <citation type="journal article" date="2015" name="Nature">
        <title>rRNA introns, odd ribosomes, and small enigmatic genomes across a large radiation of phyla.</title>
        <authorList>
            <person name="Brown C.T."/>
            <person name="Hug L.A."/>
            <person name="Thomas B.C."/>
            <person name="Sharon I."/>
            <person name="Castelle C.J."/>
            <person name="Singh A."/>
            <person name="Wilkins M.J."/>
            <person name="Williams K.H."/>
            <person name="Banfield J.F."/>
        </authorList>
    </citation>
    <scope>NUCLEOTIDE SEQUENCE [LARGE SCALE GENOMIC DNA]</scope>
</reference>
<proteinExistence type="predicted"/>
<protein>
    <submittedName>
        <fullName evidence="1">Uncharacterized protein</fullName>
    </submittedName>
</protein>
<accession>A0A0G0I6Y5</accession>
<dbReference type="EMBL" id="LBTW01000007">
    <property type="protein sequence ID" value="KKQ50302.1"/>
    <property type="molecule type" value="Genomic_DNA"/>
</dbReference>
<comment type="caution">
    <text evidence="1">The sequence shown here is derived from an EMBL/GenBank/DDBJ whole genome shotgun (WGS) entry which is preliminary data.</text>
</comment>
<name>A0A0G0I6Y5_9BACT</name>
<gene>
    <name evidence="1" type="ORF">US67_C0007G0014</name>
</gene>
<sequence>MVRYKEYVKKMIDENQTLFDKFRIVHDKYYLDQDKYQEDLNIIGEKVQEIVKEYENRVCANTERSYSQYSANLAEKFQNEIRSVFPMIDFIGVKVEKSNTARNSEDTFKLKKLL</sequence>
<organism evidence="1 2">
    <name type="scientific">Candidatus Woesebacteria bacterium GW2011_GWD1_38_10</name>
    <dbReference type="NCBI Taxonomy" id="1618592"/>
    <lineage>
        <taxon>Bacteria</taxon>
        <taxon>Candidatus Woeseibacteriota</taxon>
    </lineage>
</organism>
<evidence type="ECO:0000313" key="2">
    <source>
        <dbReference type="Proteomes" id="UP000034366"/>
    </source>
</evidence>